<accession>A0ABY7GNA4</accession>
<organism evidence="1 2">
    <name type="scientific">Methylomonas rapida</name>
    <dbReference type="NCBI Taxonomy" id="2963939"/>
    <lineage>
        <taxon>Bacteria</taxon>
        <taxon>Pseudomonadati</taxon>
        <taxon>Pseudomonadota</taxon>
        <taxon>Gammaproteobacteria</taxon>
        <taxon>Methylococcales</taxon>
        <taxon>Methylococcaceae</taxon>
        <taxon>Methylomonas</taxon>
    </lineage>
</organism>
<proteinExistence type="predicted"/>
<name>A0ABY7GNA4_9GAMM</name>
<sequence>MNKKPCNHEILGANESGRVQICRDCDVVHLHLQNMSLRFDSTQFAQLALLIAQASKKMVEEPKGVGRRQAKFTVVH</sequence>
<dbReference type="InterPro" id="IPR046508">
    <property type="entry name" value="DUF6686"/>
</dbReference>
<dbReference type="EMBL" id="CP113517">
    <property type="protein sequence ID" value="WAR45976.1"/>
    <property type="molecule type" value="Genomic_DNA"/>
</dbReference>
<evidence type="ECO:0000313" key="2">
    <source>
        <dbReference type="Proteomes" id="UP001162780"/>
    </source>
</evidence>
<keyword evidence="2" id="KW-1185">Reference proteome</keyword>
<evidence type="ECO:0000313" key="1">
    <source>
        <dbReference type="EMBL" id="WAR45976.1"/>
    </source>
</evidence>
<dbReference type="Proteomes" id="UP001162780">
    <property type="component" value="Chromosome"/>
</dbReference>
<reference evidence="1" key="1">
    <citation type="submission" date="2022-11" db="EMBL/GenBank/DDBJ databases">
        <title>Methylomonas rapida sp. nov., Carotenoid-Producing Obligate Methanotrophs with High Growth Characteristics and Biotechnological Potential.</title>
        <authorList>
            <person name="Tikhonova E.N."/>
            <person name="Suleimanov R.Z."/>
            <person name="Miroshnikov K."/>
            <person name="Oshkin I.Y."/>
            <person name="Belova S.E."/>
            <person name="Danilova O.V."/>
            <person name="Ashikhmin A."/>
            <person name="Konopkin A."/>
            <person name="But S.Y."/>
            <person name="Khmelenina V.N."/>
            <person name="Kuznetsov N."/>
            <person name="Pimenov N.V."/>
            <person name="Dedysh S.N."/>
        </authorList>
    </citation>
    <scope>NUCLEOTIDE SEQUENCE</scope>
    <source>
        <strain evidence="1">MP1</strain>
    </source>
</reference>
<dbReference type="RefSeq" id="WP_255186881.1">
    <property type="nucleotide sequence ID" value="NZ_CP113517.1"/>
</dbReference>
<dbReference type="Pfam" id="PF20391">
    <property type="entry name" value="DUF6686"/>
    <property type="match status" value="1"/>
</dbReference>
<protein>
    <submittedName>
        <fullName evidence="1">Uncharacterized protein</fullName>
    </submittedName>
</protein>
<gene>
    <name evidence="1" type="ORF">NM686_005505</name>
</gene>